<evidence type="ECO:0000256" key="1">
    <source>
        <dbReference type="SAM" id="Phobius"/>
    </source>
</evidence>
<evidence type="ECO:0000313" key="2">
    <source>
        <dbReference type="EMBL" id="KAL2913127.1"/>
    </source>
</evidence>
<keyword evidence="3" id="KW-1185">Reference proteome</keyword>
<feature type="transmembrane region" description="Helical" evidence="1">
    <location>
        <begin position="228"/>
        <end position="247"/>
    </location>
</feature>
<feature type="transmembrane region" description="Helical" evidence="1">
    <location>
        <begin position="46"/>
        <end position="67"/>
    </location>
</feature>
<protein>
    <submittedName>
        <fullName evidence="2">Uncharacterized protein</fullName>
    </submittedName>
</protein>
<keyword evidence="1" id="KW-0812">Transmembrane</keyword>
<organism evidence="2 3">
    <name type="scientific">Polyrhizophydium stewartii</name>
    <dbReference type="NCBI Taxonomy" id="2732419"/>
    <lineage>
        <taxon>Eukaryota</taxon>
        <taxon>Fungi</taxon>
        <taxon>Fungi incertae sedis</taxon>
        <taxon>Chytridiomycota</taxon>
        <taxon>Chytridiomycota incertae sedis</taxon>
        <taxon>Chytridiomycetes</taxon>
        <taxon>Rhizophydiales</taxon>
        <taxon>Rhizophydiales incertae sedis</taxon>
        <taxon>Polyrhizophydium</taxon>
    </lineage>
</organism>
<evidence type="ECO:0000313" key="3">
    <source>
        <dbReference type="Proteomes" id="UP001527925"/>
    </source>
</evidence>
<reference evidence="2 3" key="1">
    <citation type="submission" date="2023-09" db="EMBL/GenBank/DDBJ databases">
        <title>Pangenome analysis of Batrachochytrium dendrobatidis and related Chytrids.</title>
        <authorList>
            <person name="Yacoub M.N."/>
            <person name="Stajich J.E."/>
            <person name="James T.Y."/>
        </authorList>
    </citation>
    <scope>NUCLEOTIDE SEQUENCE [LARGE SCALE GENOMIC DNA]</scope>
    <source>
        <strain evidence="2 3">JEL0888</strain>
    </source>
</reference>
<dbReference type="EMBL" id="JADGIZ020000051">
    <property type="protein sequence ID" value="KAL2913127.1"/>
    <property type="molecule type" value="Genomic_DNA"/>
</dbReference>
<sequence>MDVVGIGIGGRDGRGDYITPPAGGSISGAHDVSGESGYVNQYSEDAWGLTAALYYLFLLMVLFEPLFRRRAMPKASPAASATLARKAARGTLTTGDVVRANVPSAPGPAAEARTSRPEVLLQQLEEREAKAAAGGEAGEVGDAGDGGERVRIASELRAARRRKLCLRGLSVTDALRDGFLLVFATTLVTSAGFGFTAAALVLLWISFFVVVINAIVQLASPIPRRITEFIFLLIVAVLLVIVWGFAWRGVINFS</sequence>
<comment type="caution">
    <text evidence="2">The sequence shown here is derived from an EMBL/GenBank/DDBJ whole genome shotgun (WGS) entry which is preliminary data.</text>
</comment>
<name>A0ABR4N0T5_9FUNG</name>
<accession>A0ABR4N0T5</accession>
<dbReference type="Proteomes" id="UP001527925">
    <property type="component" value="Unassembled WGS sequence"/>
</dbReference>
<keyword evidence="1" id="KW-1133">Transmembrane helix</keyword>
<gene>
    <name evidence="2" type="ORF">HK105_207365</name>
</gene>
<proteinExistence type="predicted"/>
<feature type="transmembrane region" description="Helical" evidence="1">
    <location>
        <begin position="193"/>
        <end position="216"/>
    </location>
</feature>
<keyword evidence="1" id="KW-0472">Membrane</keyword>